<keyword evidence="1" id="KW-0808">Transferase</keyword>
<dbReference type="GO" id="GO:0016301">
    <property type="term" value="F:kinase activity"/>
    <property type="evidence" value="ECO:0007669"/>
    <property type="project" value="UniProtKB-KW"/>
</dbReference>
<dbReference type="AlphaFoldDB" id="A0A0G1BBV7"/>
<dbReference type="Pfam" id="PF00294">
    <property type="entry name" value="PfkB"/>
    <property type="match status" value="1"/>
</dbReference>
<dbReference type="InterPro" id="IPR029056">
    <property type="entry name" value="Ribokinase-like"/>
</dbReference>
<accession>A0A0G1BBV7</accession>
<evidence type="ECO:0000256" key="1">
    <source>
        <dbReference type="ARBA" id="ARBA00022679"/>
    </source>
</evidence>
<dbReference type="PANTHER" id="PTHR10584:SF166">
    <property type="entry name" value="RIBOKINASE"/>
    <property type="match status" value="1"/>
</dbReference>
<proteinExistence type="predicted"/>
<evidence type="ECO:0000313" key="4">
    <source>
        <dbReference type="EMBL" id="KKS70860.1"/>
    </source>
</evidence>
<dbReference type="PANTHER" id="PTHR10584">
    <property type="entry name" value="SUGAR KINASE"/>
    <property type="match status" value="1"/>
</dbReference>
<dbReference type="InterPro" id="IPR002139">
    <property type="entry name" value="Ribo/fructo_kinase"/>
</dbReference>
<evidence type="ECO:0000256" key="2">
    <source>
        <dbReference type="ARBA" id="ARBA00022777"/>
    </source>
</evidence>
<evidence type="ECO:0000259" key="3">
    <source>
        <dbReference type="Pfam" id="PF00294"/>
    </source>
</evidence>
<dbReference type="GO" id="GO:0006796">
    <property type="term" value="P:phosphate-containing compound metabolic process"/>
    <property type="evidence" value="ECO:0007669"/>
    <property type="project" value="UniProtKB-ARBA"/>
</dbReference>
<dbReference type="Gene3D" id="3.40.1190.20">
    <property type="match status" value="1"/>
</dbReference>
<comment type="caution">
    <text evidence="4">The sequence shown here is derived from an EMBL/GenBank/DDBJ whole genome shotgun (WGS) entry which is preliminary data.</text>
</comment>
<name>A0A0G1BBV7_9BACT</name>
<dbReference type="SUPFAM" id="SSF53613">
    <property type="entry name" value="Ribokinase-like"/>
    <property type="match status" value="1"/>
</dbReference>
<feature type="domain" description="Carbohydrate kinase PfkB" evidence="3">
    <location>
        <begin position="36"/>
        <end position="300"/>
    </location>
</feature>
<protein>
    <recommendedName>
        <fullName evidence="3">Carbohydrate kinase PfkB domain-containing protein</fullName>
    </recommendedName>
</protein>
<dbReference type="PRINTS" id="PR00990">
    <property type="entry name" value="RIBOKINASE"/>
</dbReference>
<sequence length="324" mass="35849">MFDLISIGDPAVDHFFKIHDAHVEVEKDGKELCLRFGDKLPVEEYCQSLGGNTANNAVGASRLGLKTAVYLNIGSDLIGKFTLAKLKEEGVDSRYAAVNEGMDSNVSALISFRGERTILTYHQDFKYQLPDLDRTRYVYLSSMGKSALENNFYHQVENYMQRSGASLYFNPGTYELAYGIKKFSGLLSLTKLLILNKEETELVLKITGKVDIKRMLNGLLELGPKIVIITDGKNGSYGFDGRIFYQLDIFPAKVIDMTGAGDAYATGVLAGLFYGKDLPEAMRWGAANGASVVEEIGPQKGLLSYDKMQARLKENSKITAKEIE</sequence>
<evidence type="ECO:0000313" key="5">
    <source>
        <dbReference type="Proteomes" id="UP000034785"/>
    </source>
</evidence>
<dbReference type="EMBL" id="LCEJ01000011">
    <property type="protein sequence ID" value="KKS70860.1"/>
    <property type="molecule type" value="Genomic_DNA"/>
</dbReference>
<organism evidence="4 5">
    <name type="scientific">Candidatus Daviesbacteria bacterium GW2011_GWA2_42_7</name>
    <dbReference type="NCBI Taxonomy" id="1618425"/>
    <lineage>
        <taxon>Bacteria</taxon>
        <taxon>Candidatus Daviesiibacteriota</taxon>
    </lineage>
</organism>
<gene>
    <name evidence="4" type="ORF">UV41_C0011G0022</name>
</gene>
<dbReference type="Proteomes" id="UP000034785">
    <property type="component" value="Unassembled WGS sequence"/>
</dbReference>
<dbReference type="InterPro" id="IPR011611">
    <property type="entry name" value="PfkB_dom"/>
</dbReference>
<reference evidence="4 5" key="1">
    <citation type="journal article" date="2015" name="Nature">
        <title>rRNA introns, odd ribosomes, and small enigmatic genomes across a large radiation of phyla.</title>
        <authorList>
            <person name="Brown C.T."/>
            <person name="Hug L.A."/>
            <person name="Thomas B.C."/>
            <person name="Sharon I."/>
            <person name="Castelle C.J."/>
            <person name="Singh A."/>
            <person name="Wilkins M.J."/>
            <person name="Williams K.H."/>
            <person name="Banfield J.F."/>
        </authorList>
    </citation>
    <scope>NUCLEOTIDE SEQUENCE [LARGE SCALE GENOMIC DNA]</scope>
</reference>
<keyword evidence="2" id="KW-0418">Kinase</keyword>